<evidence type="ECO:0000259" key="5">
    <source>
        <dbReference type="Pfam" id="PF22020"/>
    </source>
</evidence>
<dbReference type="CDD" id="cd11715">
    <property type="entry name" value="THUMP_AdoMetMT"/>
    <property type="match status" value="1"/>
</dbReference>
<evidence type="ECO:0000256" key="1">
    <source>
        <dbReference type="ARBA" id="ARBA00022603"/>
    </source>
</evidence>
<proteinExistence type="predicted"/>
<dbReference type="InterPro" id="IPR054170">
    <property type="entry name" value="RlmL_1st"/>
</dbReference>
<dbReference type="SUPFAM" id="SSF53335">
    <property type="entry name" value="S-adenosyl-L-methionine-dependent methyltransferases"/>
    <property type="match status" value="1"/>
</dbReference>
<organism evidence="6 7">
    <name type="scientific">Candidatus Egerieicola pullicola</name>
    <dbReference type="NCBI Taxonomy" id="2840775"/>
    <lineage>
        <taxon>Bacteria</taxon>
        <taxon>Bacillati</taxon>
        <taxon>Bacillota</taxon>
        <taxon>Clostridia</taxon>
        <taxon>Eubacteriales</taxon>
        <taxon>Oscillospiraceae</taxon>
        <taxon>Oscillospiraceae incertae sedis</taxon>
        <taxon>Candidatus Egerieicola</taxon>
    </lineage>
</organism>
<evidence type="ECO:0000313" key="6">
    <source>
        <dbReference type="EMBL" id="HIR40321.1"/>
    </source>
</evidence>
<dbReference type="Pfam" id="PF02926">
    <property type="entry name" value="THUMP"/>
    <property type="match status" value="1"/>
</dbReference>
<dbReference type="Pfam" id="PF22020">
    <property type="entry name" value="RlmL_1st"/>
    <property type="match status" value="1"/>
</dbReference>
<dbReference type="Gene3D" id="3.30.2130.30">
    <property type="match status" value="1"/>
</dbReference>
<evidence type="ECO:0000256" key="2">
    <source>
        <dbReference type="ARBA" id="ARBA00022679"/>
    </source>
</evidence>
<keyword evidence="1 6" id="KW-0489">Methyltransferase</keyword>
<dbReference type="GO" id="GO:0008990">
    <property type="term" value="F:rRNA (guanine-N2-)-methyltransferase activity"/>
    <property type="evidence" value="ECO:0007669"/>
    <property type="project" value="TreeGrafter"/>
</dbReference>
<sequence length="382" mass="43175">MEATLRYVAPCQFGLEGILAGELRRMDAQDVLAENGRVLFSGGLEIMARANLCLRTAERVQILLGEFTAKSFEELYQGMKAIPLEEFIGKADRFPVKGYSLNSTLHSVPDCQSILKKAAVDRLKQHYRIDWFPEKNALCQLQFSILKDRVSILLDTSGPGLHKRGWRAHSNAAPIKETLAAGIVDCARVKGYSTVCDPFCGSGTLIIEAASKALNIPPCLRRRFAAQEFGFVPESVWQQERTRGLDLIRRDAEFHGYAWDLDPDCVELTLANAKKAGLGKRITVEQRDIKDFSPLPKGITLCNPPYGERMLDQKQARAIYHTMGKVFTRTQGESYYIITPDPEFPHCFGHKPDKQRKLYNGMLKCYLYQYFKPVPERSHGHE</sequence>
<dbReference type="Gene3D" id="3.40.50.150">
    <property type="entry name" value="Vaccinia Virus protein VP39"/>
    <property type="match status" value="1"/>
</dbReference>
<comment type="caution">
    <text evidence="6">The sequence shown here is derived from an EMBL/GenBank/DDBJ whole genome shotgun (WGS) entry which is preliminary data.</text>
</comment>
<feature type="domain" description="RlmL ferredoxin-like" evidence="5">
    <location>
        <begin position="7"/>
        <end position="60"/>
    </location>
</feature>
<reference evidence="6" key="2">
    <citation type="journal article" date="2021" name="PeerJ">
        <title>Extensive microbial diversity within the chicken gut microbiome revealed by metagenomics and culture.</title>
        <authorList>
            <person name="Gilroy R."/>
            <person name="Ravi A."/>
            <person name="Getino M."/>
            <person name="Pursley I."/>
            <person name="Horton D.L."/>
            <person name="Alikhan N.F."/>
            <person name="Baker D."/>
            <person name="Gharbi K."/>
            <person name="Hall N."/>
            <person name="Watson M."/>
            <person name="Adriaenssens E.M."/>
            <person name="Foster-Nyarko E."/>
            <person name="Jarju S."/>
            <person name="Secka A."/>
            <person name="Antonio M."/>
            <person name="Oren A."/>
            <person name="Chaudhuri R.R."/>
            <person name="La Ragione R."/>
            <person name="Hildebrand F."/>
            <person name="Pallen M.J."/>
        </authorList>
    </citation>
    <scope>NUCLEOTIDE SEQUENCE</scope>
    <source>
        <strain evidence="6">CHK184-25365</strain>
    </source>
</reference>
<dbReference type="InterPro" id="IPR029063">
    <property type="entry name" value="SAM-dependent_MTases_sf"/>
</dbReference>
<name>A0A9D1DBW3_9FIRM</name>
<dbReference type="InterPro" id="IPR000241">
    <property type="entry name" value="RlmKL-like_Mtase"/>
</dbReference>
<evidence type="ECO:0000259" key="3">
    <source>
        <dbReference type="Pfam" id="PF01170"/>
    </source>
</evidence>
<dbReference type="InterPro" id="IPR053943">
    <property type="entry name" value="RlmKL-like_Mtase_CS"/>
</dbReference>
<reference evidence="6" key="1">
    <citation type="submission" date="2020-10" db="EMBL/GenBank/DDBJ databases">
        <authorList>
            <person name="Gilroy R."/>
        </authorList>
    </citation>
    <scope>NUCLEOTIDE SEQUENCE</scope>
    <source>
        <strain evidence="6">CHK184-25365</strain>
    </source>
</reference>
<accession>A0A9D1DBW3</accession>
<dbReference type="PANTHER" id="PTHR47313">
    <property type="entry name" value="RIBOSOMAL RNA LARGE SUBUNIT METHYLTRANSFERASE K/L"/>
    <property type="match status" value="1"/>
</dbReference>
<dbReference type="GO" id="GO:0070043">
    <property type="term" value="F:rRNA (guanine-N7-)-methyltransferase activity"/>
    <property type="evidence" value="ECO:0007669"/>
    <property type="project" value="TreeGrafter"/>
</dbReference>
<evidence type="ECO:0000259" key="4">
    <source>
        <dbReference type="Pfam" id="PF02926"/>
    </source>
</evidence>
<evidence type="ECO:0000313" key="7">
    <source>
        <dbReference type="Proteomes" id="UP000886749"/>
    </source>
</evidence>
<protein>
    <submittedName>
        <fullName evidence="6">Class I SAM-dependent RNA methyltransferase</fullName>
    </submittedName>
</protein>
<dbReference type="PANTHER" id="PTHR47313:SF1">
    <property type="entry name" value="RIBOSOMAL RNA LARGE SUBUNIT METHYLTRANSFERASE K_L"/>
    <property type="match status" value="1"/>
</dbReference>
<dbReference type="InterPro" id="IPR004114">
    <property type="entry name" value="THUMP_dom"/>
</dbReference>
<feature type="domain" description="Ribosomal RNA large subunit methyltransferase K/L-like methyltransferase" evidence="3">
    <location>
        <begin position="164"/>
        <end position="367"/>
    </location>
</feature>
<feature type="domain" description="THUMP" evidence="4">
    <location>
        <begin position="69"/>
        <end position="155"/>
    </location>
</feature>
<gene>
    <name evidence="6" type="ORF">IAB36_00620</name>
</gene>
<dbReference type="AlphaFoldDB" id="A0A9D1DBW3"/>
<dbReference type="GO" id="GO:0003723">
    <property type="term" value="F:RNA binding"/>
    <property type="evidence" value="ECO:0007669"/>
    <property type="project" value="InterPro"/>
</dbReference>
<keyword evidence="2" id="KW-0808">Transferase</keyword>
<dbReference type="Proteomes" id="UP000886749">
    <property type="component" value="Unassembled WGS sequence"/>
</dbReference>
<dbReference type="EMBL" id="DVGY01000016">
    <property type="protein sequence ID" value="HIR40321.1"/>
    <property type="molecule type" value="Genomic_DNA"/>
</dbReference>
<dbReference type="PROSITE" id="PS01261">
    <property type="entry name" value="UPF0020"/>
    <property type="match status" value="1"/>
</dbReference>
<dbReference type="Pfam" id="PF01170">
    <property type="entry name" value="UPF0020"/>
    <property type="match status" value="1"/>
</dbReference>